<dbReference type="SUPFAM" id="SSF48350">
    <property type="entry name" value="GTPase activation domain, GAP"/>
    <property type="match status" value="1"/>
</dbReference>
<dbReference type="Pfam" id="PF00620">
    <property type="entry name" value="RhoGAP"/>
    <property type="match status" value="1"/>
</dbReference>
<dbReference type="PROSITE" id="PS50238">
    <property type="entry name" value="RHOGAP"/>
    <property type="match status" value="1"/>
</dbReference>
<proteinExistence type="predicted"/>
<dbReference type="SMART" id="SM00324">
    <property type="entry name" value="RhoGAP"/>
    <property type="match status" value="1"/>
</dbReference>
<feature type="region of interest" description="Disordered" evidence="3">
    <location>
        <begin position="213"/>
        <end position="317"/>
    </location>
</feature>
<accession>A0A818TJB7</accession>
<dbReference type="InterPro" id="IPR008936">
    <property type="entry name" value="Rho_GTPase_activation_prot"/>
</dbReference>
<name>A0A818TJB7_9BILA</name>
<dbReference type="GO" id="GO:0007165">
    <property type="term" value="P:signal transduction"/>
    <property type="evidence" value="ECO:0007669"/>
    <property type="project" value="InterPro"/>
</dbReference>
<dbReference type="EMBL" id="CAJOAZ010000623">
    <property type="protein sequence ID" value="CAF3685514.1"/>
    <property type="molecule type" value="Genomic_DNA"/>
</dbReference>
<feature type="domain" description="START" evidence="5">
    <location>
        <begin position="830"/>
        <end position="1058"/>
    </location>
</feature>
<feature type="region of interest" description="Disordered" evidence="3">
    <location>
        <begin position="92"/>
        <end position="114"/>
    </location>
</feature>
<reference evidence="6" key="1">
    <citation type="submission" date="2021-02" db="EMBL/GenBank/DDBJ databases">
        <authorList>
            <person name="Nowell W R."/>
        </authorList>
    </citation>
    <scope>NUCLEOTIDE SEQUENCE</scope>
</reference>
<evidence type="ECO:0000313" key="6">
    <source>
        <dbReference type="EMBL" id="CAF3685514.1"/>
    </source>
</evidence>
<dbReference type="Gene3D" id="1.10.555.10">
    <property type="entry name" value="Rho GTPase activation protein"/>
    <property type="match status" value="1"/>
</dbReference>
<feature type="compositionally biased region" description="Low complexity" evidence="3">
    <location>
        <begin position="279"/>
        <end position="299"/>
    </location>
</feature>
<comment type="caution">
    <text evidence="6">The sequence shown here is derived from an EMBL/GenBank/DDBJ whole genome shotgun (WGS) entry which is preliminary data.</text>
</comment>
<dbReference type="GO" id="GO:0030036">
    <property type="term" value="P:actin cytoskeleton organization"/>
    <property type="evidence" value="ECO:0007669"/>
    <property type="project" value="TreeGrafter"/>
</dbReference>
<dbReference type="PANTHER" id="PTHR12659">
    <property type="entry name" value="RHO-TYPE GTPASE ACTIVATING PROTEIN"/>
    <property type="match status" value="1"/>
</dbReference>
<evidence type="ECO:0000256" key="2">
    <source>
        <dbReference type="ARBA" id="ARBA00022553"/>
    </source>
</evidence>
<sequence length="1064" mass="118971">MITSNDDVMELKINEPISLSSSSLLKSHQHHHHESSGYSSKEAECSSPENKTHMQHRHHENKLRITANNNNNNNNNNSNRTVDIHRRRHRLPTSSTTVPNNGGSLTIDESSTETHNTEQTVITLDKSIHRLSPICDEQLITTTNTLSNHQHFPIIIPSDDNNPINSSVTALPRNSTKSPSHQATLFARRHFHVYDWTRLSFYDNVPPPLGYQSEPVFLDNRSPTATSASSADENTSKRSVLTHIRSPTDRKDSGLGTSSVERQIDSIVLTNNTDPLHRSTSSISSSSSSSSPSSSSSESDATNTIPTSTTPSRLPASRKIRVKWHSFTKSHRPSFNSSKYHLGQMSVGQLFALRRAASIRIQELLDTTRILSPNKDDQIPTLVNTTIATPQSLLATAFSAVPKLIIRRHQQRKESHPEIKDIKKLIFGVSLLSMTQRTGHPVPITIISAMKYLRRTSIDSVGIFRKPGVSNRIKRLHDLIESDLEFHQFDDFSPYDVSDVLKQYFRSLPECLFTTKLSPLFLNISEHFSTLSSSTSIDSTTIKLNNERRLRSLQYAVLLLPDENRLVLHLLLSFLNDVSKHSKTNQMSSINLATCFAPTLFSFHSYTNNIEMIDLPSSTRKHHQSIPSTNIMGMPDWREIQEQRKAMEILSVMIDHVRLLFLVPDELHQACHFSYIEIGEPCTLEELARRVSETTATSIITTTTTPILNKYRRCSSSNLVGKRTAQQRATEIGTISASDSIGSLSSSPSASSSCENILLNENLNSNKSQTTPTTIKSFSSSRLFTDDTNTTSLQLLSSSSTTTNVKNSYQGFIDRCIVEVMRESCYNKLKGWTSFGINNDLELAFKKLDDGHPLGLWKCSAEIEAPPVEILNRLLNERHLWDDDFQSGTIIEQLSQNTHVYQYTLNSMAPLASRYFCEVRSWRTNVQLNTNGSCQTSISTNNSTLMALPVGSSSSASSSAIASFITTQNPNNQKRDACVLVCTSIEHPKAHCPPTLVRAVTLASRYLIQSYGCGKSKVTHLSRVDLMGRSHEWYTKAYGSVLTRLMTKLRDSFAHLNTGPETKV</sequence>
<dbReference type="InterPro" id="IPR002913">
    <property type="entry name" value="START_lipid-bd_dom"/>
</dbReference>
<dbReference type="GO" id="GO:0008289">
    <property type="term" value="F:lipid binding"/>
    <property type="evidence" value="ECO:0007669"/>
    <property type="project" value="InterPro"/>
</dbReference>
<dbReference type="GO" id="GO:0035023">
    <property type="term" value="P:regulation of Rho protein signal transduction"/>
    <property type="evidence" value="ECO:0007669"/>
    <property type="project" value="TreeGrafter"/>
</dbReference>
<protein>
    <submittedName>
        <fullName evidence="6">Uncharacterized protein</fullName>
    </submittedName>
</protein>
<dbReference type="AlphaFoldDB" id="A0A818TJB7"/>
<dbReference type="PANTHER" id="PTHR12659:SF7">
    <property type="entry name" value="CROSSVEINLESS C, ISOFORM C"/>
    <property type="match status" value="1"/>
</dbReference>
<dbReference type="Proteomes" id="UP000663844">
    <property type="component" value="Unassembled WGS sequence"/>
</dbReference>
<dbReference type="InterPro" id="IPR023393">
    <property type="entry name" value="START-like_dom_sf"/>
</dbReference>
<keyword evidence="2" id="KW-0597">Phosphoprotein</keyword>
<organism evidence="6 7">
    <name type="scientific">Adineta steineri</name>
    <dbReference type="NCBI Taxonomy" id="433720"/>
    <lineage>
        <taxon>Eukaryota</taxon>
        <taxon>Metazoa</taxon>
        <taxon>Spiralia</taxon>
        <taxon>Gnathifera</taxon>
        <taxon>Rotifera</taxon>
        <taxon>Eurotatoria</taxon>
        <taxon>Bdelloidea</taxon>
        <taxon>Adinetida</taxon>
        <taxon>Adinetidae</taxon>
        <taxon>Adineta</taxon>
    </lineage>
</organism>
<feature type="compositionally biased region" description="Polar residues" evidence="3">
    <location>
        <begin position="300"/>
        <end position="312"/>
    </location>
</feature>
<dbReference type="PROSITE" id="PS50848">
    <property type="entry name" value="START"/>
    <property type="match status" value="1"/>
</dbReference>
<dbReference type="SUPFAM" id="SSF55961">
    <property type="entry name" value="Bet v1-like"/>
    <property type="match status" value="1"/>
</dbReference>
<evidence type="ECO:0000259" key="5">
    <source>
        <dbReference type="PROSITE" id="PS50848"/>
    </source>
</evidence>
<keyword evidence="1" id="KW-0343">GTPase activation</keyword>
<gene>
    <name evidence="6" type="ORF">OXD698_LOCUS11224</name>
</gene>
<evidence type="ECO:0000256" key="3">
    <source>
        <dbReference type="SAM" id="MobiDB-lite"/>
    </source>
</evidence>
<evidence type="ECO:0000313" key="7">
    <source>
        <dbReference type="Proteomes" id="UP000663844"/>
    </source>
</evidence>
<dbReference type="Pfam" id="PF01852">
    <property type="entry name" value="START"/>
    <property type="match status" value="2"/>
</dbReference>
<dbReference type="GO" id="GO:0005096">
    <property type="term" value="F:GTPase activator activity"/>
    <property type="evidence" value="ECO:0007669"/>
    <property type="project" value="UniProtKB-KW"/>
</dbReference>
<feature type="domain" description="Rho-GAP" evidence="4">
    <location>
        <begin position="429"/>
        <end position="661"/>
    </location>
</feature>
<feature type="region of interest" description="Disordered" evidence="3">
    <location>
        <begin position="22"/>
        <end position="60"/>
    </location>
</feature>
<evidence type="ECO:0000259" key="4">
    <source>
        <dbReference type="PROSITE" id="PS50238"/>
    </source>
</evidence>
<dbReference type="Gene3D" id="3.30.530.20">
    <property type="match status" value="1"/>
</dbReference>
<feature type="compositionally biased region" description="Polar residues" evidence="3">
    <location>
        <begin position="221"/>
        <end position="239"/>
    </location>
</feature>
<evidence type="ECO:0000256" key="1">
    <source>
        <dbReference type="ARBA" id="ARBA00022468"/>
    </source>
</evidence>
<dbReference type="SMART" id="SM00234">
    <property type="entry name" value="START"/>
    <property type="match status" value="1"/>
</dbReference>
<dbReference type="InterPro" id="IPR000198">
    <property type="entry name" value="RhoGAP_dom"/>
</dbReference>